<comment type="catalytic activity">
    <reaction evidence="7">
        <text>O-phospho-L-seryl-[protein] + H2O = L-seryl-[protein] + phosphate</text>
        <dbReference type="Rhea" id="RHEA:20629"/>
        <dbReference type="Rhea" id="RHEA-COMP:9863"/>
        <dbReference type="Rhea" id="RHEA-COMP:11604"/>
        <dbReference type="ChEBI" id="CHEBI:15377"/>
        <dbReference type="ChEBI" id="CHEBI:29999"/>
        <dbReference type="ChEBI" id="CHEBI:43474"/>
        <dbReference type="ChEBI" id="CHEBI:83421"/>
        <dbReference type="EC" id="3.1.3.16"/>
    </reaction>
</comment>
<dbReference type="InterPro" id="IPR029052">
    <property type="entry name" value="Metallo-depent_PP-like"/>
</dbReference>
<evidence type="ECO:0000256" key="5">
    <source>
        <dbReference type="ARBA" id="ARBA00022912"/>
    </source>
</evidence>
<feature type="domain" description="Serine/threonine specific protein phosphatases" evidence="9">
    <location>
        <begin position="3"/>
        <end position="137"/>
    </location>
</feature>
<evidence type="ECO:0000256" key="6">
    <source>
        <dbReference type="ARBA" id="ARBA00023211"/>
    </source>
</evidence>
<protein>
    <recommendedName>
        <fullName evidence="2">protein-serine/threonine phosphatase</fullName>
        <ecNumber evidence="2">3.1.3.16</ecNumber>
    </recommendedName>
</protein>
<comment type="cofactor">
    <cofactor evidence="1">
        <name>Mn(2+)</name>
        <dbReference type="ChEBI" id="CHEBI:29035"/>
    </cofactor>
</comment>
<dbReference type="InterPro" id="IPR006186">
    <property type="entry name" value="Ser/Thr-sp_prot-phosphatase"/>
</dbReference>
<dbReference type="PANTHER" id="PTHR11668">
    <property type="entry name" value="SERINE/THREONINE PROTEIN PHOSPHATASE"/>
    <property type="match status" value="1"/>
</dbReference>
<evidence type="ECO:0000256" key="4">
    <source>
        <dbReference type="ARBA" id="ARBA00022801"/>
    </source>
</evidence>
<gene>
    <name evidence="10" type="ORF">AX774_g7179</name>
</gene>
<dbReference type="AlphaFoldDB" id="A0A1R1PEL1"/>
<dbReference type="GO" id="GO:0046872">
    <property type="term" value="F:metal ion binding"/>
    <property type="evidence" value="ECO:0007669"/>
    <property type="project" value="UniProtKB-KW"/>
</dbReference>
<dbReference type="Gene3D" id="3.60.21.10">
    <property type="match status" value="1"/>
</dbReference>
<dbReference type="EC" id="3.1.3.16" evidence="2"/>
<dbReference type="Proteomes" id="UP000188320">
    <property type="component" value="Unassembled WGS sequence"/>
</dbReference>
<evidence type="ECO:0000256" key="3">
    <source>
        <dbReference type="ARBA" id="ARBA00022723"/>
    </source>
</evidence>
<comment type="catalytic activity">
    <reaction evidence="8">
        <text>O-phospho-L-threonyl-[protein] + H2O = L-threonyl-[protein] + phosphate</text>
        <dbReference type="Rhea" id="RHEA:47004"/>
        <dbReference type="Rhea" id="RHEA-COMP:11060"/>
        <dbReference type="Rhea" id="RHEA-COMP:11605"/>
        <dbReference type="ChEBI" id="CHEBI:15377"/>
        <dbReference type="ChEBI" id="CHEBI:30013"/>
        <dbReference type="ChEBI" id="CHEBI:43474"/>
        <dbReference type="ChEBI" id="CHEBI:61977"/>
        <dbReference type="EC" id="3.1.3.16"/>
    </reaction>
</comment>
<dbReference type="GO" id="GO:0005634">
    <property type="term" value="C:nucleus"/>
    <property type="evidence" value="ECO:0007669"/>
    <property type="project" value="TreeGrafter"/>
</dbReference>
<dbReference type="GO" id="GO:0004722">
    <property type="term" value="F:protein serine/threonine phosphatase activity"/>
    <property type="evidence" value="ECO:0007669"/>
    <property type="project" value="UniProtKB-EC"/>
</dbReference>
<dbReference type="InterPro" id="IPR050341">
    <property type="entry name" value="PP1_catalytic_subunit"/>
</dbReference>
<evidence type="ECO:0000259" key="9">
    <source>
        <dbReference type="SMART" id="SM00156"/>
    </source>
</evidence>
<dbReference type="SMART" id="SM00156">
    <property type="entry name" value="PP2Ac"/>
    <property type="match status" value="1"/>
</dbReference>
<keyword evidence="5" id="KW-0904">Protein phosphatase</keyword>
<proteinExistence type="predicted"/>
<dbReference type="GO" id="GO:0005737">
    <property type="term" value="C:cytoplasm"/>
    <property type="evidence" value="ECO:0007669"/>
    <property type="project" value="TreeGrafter"/>
</dbReference>
<evidence type="ECO:0000313" key="11">
    <source>
        <dbReference type="Proteomes" id="UP000188320"/>
    </source>
</evidence>
<keyword evidence="4" id="KW-0378">Hydrolase</keyword>
<evidence type="ECO:0000256" key="1">
    <source>
        <dbReference type="ARBA" id="ARBA00001936"/>
    </source>
</evidence>
<evidence type="ECO:0000256" key="2">
    <source>
        <dbReference type="ARBA" id="ARBA00013081"/>
    </source>
</evidence>
<organism evidence="10 11">
    <name type="scientific">Zancudomyces culisetae</name>
    <name type="common">Gut fungus</name>
    <name type="synonym">Smittium culisetae</name>
    <dbReference type="NCBI Taxonomy" id="1213189"/>
    <lineage>
        <taxon>Eukaryota</taxon>
        <taxon>Fungi</taxon>
        <taxon>Fungi incertae sedis</taxon>
        <taxon>Zoopagomycota</taxon>
        <taxon>Kickxellomycotina</taxon>
        <taxon>Harpellomycetes</taxon>
        <taxon>Harpellales</taxon>
        <taxon>Legeriomycetaceae</taxon>
        <taxon>Zancudomyces</taxon>
    </lineage>
</organism>
<dbReference type="EMBL" id="LSSK01001561">
    <property type="protein sequence ID" value="OMH79407.1"/>
    <property type="molecule type" value="Genomic_DNA"/>
</dbReference>
<keyword evidence="6" id="KW-0464">Manganese</keyword>
<dbReference type="SUPFAM" id="SSF56300">
    <property type="entry name" value="Metallo-dependent phosphatases"/>
    <property type="match status" value="1"/>
</dbReference>
<keyword evidence="3" id="KW-0479">Metal-binding</keyword>
<dbReference type="PANTHER" id="PTHR11668:SF300">
    <property type="entry name" value="SERINE_THREONINE-PROTEIN PHOSPHATASE"/>
    <property type="match status" value="1"/>
</dbReference>
<comment type="caution">
    <text evidence="10">The sequence shown here is derived from an EMBL/GenBank/DDBJ whole genome shotgun (WGS) entry which is preliminary data.</text>
</comment>
<dbReference type="PRINTS" id="PR00114">
    <property type="entry name" value="STPHPHTASE"/>
</dbReference>
<name>A0A1R1PEL1_ZANCU</name>
<sequence length="171" mass="19256">MGIIADILWSDPTDFGTSTSDDTDIDLDPGPEFAEVQHIEKHDSKSSENEPSWVESDRGVSFCFGPSVVKSFLEKFNMDLICRAHMVVEDGYEFFADRRLVTIFSAPNYCGEFDNSAAVMCVDDELKCKFEIVKPVMDNPTIALGRIESRFFRKMSTDLDIEEGVKAMKLS</sequence>
<dbReference type="OrthoDB" id="1930084at2759"/>
<reference evidence="11" key="1">
    <citation type="submission" date="2017-01" db="EMBL/GenBank/DDBJ databases">
        <authorList>
            <person name="Wang Y."/>
            <person name="White M."/>
            <person name="Kvist S."/>
            <person name="Moncalvo J.-M."/>
        </authorList>
    </citation>
    <scope>NUCLEOTIDE SEQUENCE [LARGE SCALE GENOMIC DNA]</scope>
    <source>
        <strain evidence="11">COL-18-3</strain>
    </source>
</reference>
<evidence type="ECO:0000313" key="10">
    <source>
        <dbReference type="EMBL" id="OMH79407.1"/>
    </source>
</evidence>
<keyword evidence="11" id="KW-1185">Reference proteome</keyword>
<evidence type="ECO:0000256" key="8">
    <source>
        <dbReference type="ARBA" id="ARBA00048336"/>
    </source>
</evidence>
<evidence type="ECO:0000256" key="7">
    <source>
        <dbReference type="ARBA" id="ARBA00047761"/>
    </source>
</evidence>
<accession>A0A1R1PEL1</accession>